<dbReference type="AlphaFoldDB" id="A0A2S6GPM7"/>
<protein>
    <submittedName>
        <fullName evidence="4">2-polyprenyl-6-methoxyphenol hydroxylase-like FAD-dependent oxidoreductase</fullName>
    </submittedName>
</protein>
<evidence type="ECO:0000313" key="4">
    <source>
        <dbReference type="EMBL" id="PPK67081.1"/>
    </source>
</evidence>
<dbReference type="Proteomes" id="UP000239203">
    <property type="component" value="Unassembled WGS sequence"/>
</dbReference>
<evidence type="ECO:0000256" key="1">
    <source>
        <dbReference type="ARBA" id="ARBA00023002"/>
    </source>
</evidence>
<dbReference type="Pfam" id="PF01494">
    <property type="entry name" value="FAD_binding_3"/>
    <property type="match status" value="2"/>
</dbReference>
<keyword evidence="1" id="KW-0560">Oxidoreductase</keyword>
<dbReference type="InterPro" id="IPR036188">
    <property type="entry name" value="FAD/NAD-bd_sf"/>
</dbReference>
<dbReference type="PANTHER" id="PTHR13789">
    <property type="entry name" value="MONOOXYGENASE"/>
    <property type="match status" value="1"/>
</dbReference>
<dbReference type="InterPro" id="IPR002938">
    <property type="entry name" value="FAD-bd"/>
</dbReference>
<accession>A0A2S6GPM7</accession>
<dbReference type="GO" id="GO:0071949">
    <property type="term" value="F:FAD binding"/>
    <property type="evidence" value="ECO:0007669"/>
    <property type="project" value="InterPro"/>
</dbReference>
<reference evidence="4 5" key="1">
    <citation type="submission" date="2018-02" db="EMBL/GenBank/DDBJ databases">
        <title>Genomic Encyclopedia of Archaeal and Bacterial Type Strains, Phase II (KMG-II): from individual species to whole genera.</title>
        <authorList>
            <person name="Goeker M."/>
        </authorList>
    </citation>
    <scope>NUCLEOTIDE SEQUENCE [LARGE SCALE GENOMIC DNA]</scope>
    <source>
        <strain evidence="4 5">YU 961-1</strain>
    </source>
</reference>
<name>A0A2S6GPM7_9PSEU</name>
<dbReference type="SUPFAM" id="SSF51905">
    <property type="entry name" value="FAD/NAD(P)-binding domain"/>
    <property type="match status" value="1"/>
</dbReference>
<evidence type="ECO:0000256" key="2">
    <source>
        <dbReference type="ARBA" id="ARBA00023033"/>
    </source>
</evidence>
<feature type="domain" description="FAD-binding" evidence="3">
    <location>
        <begin position="2"/>
        <end position="163"/>
    </location>
</feature>
<proteinExistence type="predicted"/>
<comment type="caution">
    <text evidence="4">The sequence shown here is derived from an EMBL/GenBank/DDBJ whole genome shotgun (WGS) entry which is preliminary data.</text>
</comment>
<gene>
    <name evidence="4" type="ORF">CLV40_10878</name>
</gene>
<dbReference type="InterPro" id="IPR050493">
    <property type="entry name" value="FAD-dep_Monooxygenase_BioMet"/>
</dbReference>
<keyword evidence="5" id="KW-1185">Reference proteome</keyword>
<dbReference type="EMBL" id="PTIX01000008">
    <property type="protein sequence ID" value="PPK67081.1"/>
    <property type="molecule type" value="Genomic_DNA"/>
</dbReference>
<sequence>MVVGGGIGGLAVAVALRARRWRVRVLERAPGVDEVGAGISLWPNAMRALRVIGLDELVRDVGVVESGGGVRDRDGRWLSRVDNAELVRRHGHPLVVSHRRDLVRVLADALPDGVVMPGCRVVDVHNGDRRVVVDYVAEHRGVEDSVEADVVIGADGVRSTVRGLCLPNAPEPRYTGHTAWRVVTDPLDEPLESAAVVWGRGARFGYTALPGNRVYCFAAASFDEPQGAVVGRPLDRFARWPDPIPRLLDAAPPTRVVQHDIYDLPPLRSFTQGRMALLGDAAHAMSPALGQGACQALEDAVVLADCLDHDPVPSALTRYDHRRRRRAQLVARRSARLSTVSHWSGPFGARTRDAVTRALPEFVTMASMARLLRWTPSRTWTETSQVPDA</sequence>
<dbReference type="Gene3D" id="3.50.50.60">
    <property type="entry name" value="FAD/NAD(P)-binding domain"/>
    <property type="match status" value="1"/>
</dbReference>
<dbReference type="PRINTS" id="PR00420">
    <property type="entry name" value="RNGMNOXGNASE"/>
</dbReference>
<keyword evidence="2" id="KW-0503">Monooxygenase</keyword>
<dbReference type="PANTHER" id="PTHR13789:SF309">
    <property type="entry name" value="PUTATIVE (AFU_ORTHOLOGUE AFUA_6G14510)-RELATED"/>
    <property type="match status" value="1"/>
</dbReference>
<feature type="domain" description="FAD-binding" evidence="3">
    <location>
        <begin position="268"/>
        <end position="334"/>
    </location>
</feature>
<evidence type="ECO:0000313" key="5">
    <source>
        <dbReference type="Proteomes" id="UP000239203"/>
    </source>
</evidence>
<organism evidence="4 5">
    <name type="scientific">Actinokineospora auranticolor</name>
    <dbReference type="NCBI Taxonomy" id="155976"/>
    <lineage>
        <taxon>Bacteria</taxon>
        <taxon>Bacillati</taxon>
        <taxon>Actinomycetota</taxon>
        <taxon>Actinomycetes</taxon>
        <taxon>Pseudonocardiales</taxon>
        <taxon>Pseudonocardiaceae</taxon>
        <taxon>Actinokineospora</taxon>
    </lineage>
</organism>
<dbReference type="GO" id="GO:0004497">
    <property type="term" value="F:monooxygenase activity"/>
    <property type="evidence" value="ECO:0007669"/>
    <property type="project" value="UniProtKB-KW"/>
</dbReference>
<evidence type="ECO:0000259" key="3">
    <source>
        <dbReference type="Pfam" id="PF01494"/>
    </source>
</evidence>